<dbReference type="EMBL" id="CP051217">
    <property type="protein sequence ID" value="QJB68097.1"/>
    <property type="molecule type" value="Genomic_DNA"/>
</dbReference>
<evidence type="ECO:0008006" key="3">
    <source>
        <dbReference type="Google" id="ProtNLM"/>
    </source>
</evidence>
<gene>
    <name evidence="1" type="ORF">HF685_01225</name>
</gene>
<dbReference type="KEGG" id="phao:HF685_01225"/>
<protein>
    <recommendedName>
        <fullName evidence="3">DUF2336 domain-containing protein</fullName>
    </recommendedName>
</protein>
<proteinExistence type="predicted"/>
<dbReference type="AlphaFoldDB" id="A0A6H2DIX7"/>
<accession>A0A6H2DIX7</accession>
<reference evidence="1 2" key="1">
    <citation type="submission" date="2020-04" db="EMBL/GenBank/DDBJ databases">
        <title>Genome sequence for Sphingorhabdus sp. strain M1.</title>
        <authorList>
            <person name="Park S.-J."/>
        </authorList>
    </citation>
    <scope>NUCLEOTIDE SEQUENCE [LARGE SCALE GENOMIC DNA]</scope>
    <source>
        <strain evidence="1 2">JK6</strain>
    </source>
</reference>
<dbReference type="RefSeq" id="WP_168817890.1">
    <property type="nucleotide sequence ID" value="NZ_CP051217.1"/>
</dbReference>
<dbReference type="Proteomes" id="UP000501600">
    <property type="component" value="Chromosome"/>
</dbReference>
<name>A0A6H2DIX7_9SPHN</name>
<sequence length="306" mass="33294">MVISDRMLSHARQYLCALVTAIESEICLIAMEQFGVSNEAIKSLAARENSRSYELLETTGVLKKQTLLNSVFVNAQKEELQSRLLQKTSQEDLENTLTQHLDDEDNAIAEAAMALLVAHGRKAASLVSLSDLSAETLHALAWPVVAALEKLANYTGNGLIMAAENMLGLHDESASVESRAGRLALLLSNPNRTFCLQPHPLNDGLHLFLAKLARQSGLSVDQITIFTAEPNMARLVIVMRASELPPEHALSIFATLEASGAILTAASYNEIDIETAKGLMAKWRMNLSYLEAETLFSVNTDGAYLG</sequence>
<keyword evidence="2" id="KW-1185">Reference proteome</keyword>
<organism evidence="1 2">
    <name type="scientific">Parasphingorhabdus halotolerans</name>
    <dbReference type="NCBI Taxonomy" id="2725558"/>
    <lineage>
        <taxon>Bacteria</taxon>
        <taxon>Pseudomonadati</taxon>
        <taxon>Pseudomonadota</taxon>
        <taxon>Alphaproteobacteria</taxon>
        <taxon>Sphingomonadales</taxon>
        <taxon>Sphingomonadaceae</taxon>
        <taxon>Parasphingorhabdus</taxon>
    </lineage>
</organism>
<evidence type="ECO:0000313" key="1">
    <source>
        <dbReference type="EMBL" id="QJB68097.1"/>
    </source>
</evidence>
<evidence type="ECO:0000313" key="2">
    <source>
        <dbReference type="Proteomes" id="UP000501600"/>
    </source>
</evidence>